<evidence type="ECO:0000256" key="1">
    <source>
        <dbReference type="ARBA" id="ARBA00004236"/>
    </source>
</evidence>
<dbReference type="PANTHER" id="PTHR16631:SF17">
    <property type="entry name" value="GLUCAN ENDO-1,3-BETA-GLUCOSIDASE BTGC"/>
    <property type="match status" value="1"/>
</dbReference>
<accession>A0ABT3TFV3</accession>
<dbReference type="InterPro" id="IPR008979">
    <property type="entry name" value="Galactose-bd-like_sf"/>
</dbReference>
<sequence length="597" mass="66281">MLAACTAGDSPAELNSRKNSPLAADIFGNADYPAMAYGGYRGESREIAPTAAQLAEDMKILAAVGVKVLRTYNTSQFPQAALLLQVISDLKRSDPSFQMYVMLGAWIEASNAWTDTVDHSKGNQSNNSTEINTAVALANKYPDIVKAIAVGNEAMWPSAVEYFVSPKIILEWVTHLQSLKLNEELPEGVWITSSDNFESWGGGKKSFQTPELAALVKAVDFVSMHSYPFHDSFYNQEYWGVLGDEEELSKQAMTKAVMRRAVAYTASQHQAVVDYVSSLGIEKPIHVGETGWASKDSGVYGENGSRAADEYKQKLYYQYVREWSDQAGVTLFYFEIFDEIWKEPLDQAESENHFGLVRINNEVKYALWDLVDEGKFDELTRNGEPLVKSFHGDFSALLQAFQHPPFKSQRALKMISTTKPNSIAGEVVSEANYVIVHETMSPSRNTAARYPSAPLKLIAWEDTSEIEMSHHGIIKIVPRAGDWWGAGLELQSEVGENLSKFRTGHLSFEVRGDADVAFSIGFQTGRWLAGDQINNFTAFGPGTDYPVSDQWTRYRIAIADLDAGGDIGDVTTLLALLGQHGEVDKQIFLKNIYYSQD</sequence>
<keyword evidence="4" id="KW-0472">Membrane</keyword>
<proteinExistence type="predicted"/>
<evidence type="ECO:0000256" key="10">
    <source>
        <dbReference type="ARBA" id="ARBA00042373"/>
    </source>
</evidence>
<comment type="caution">
    <text evidence="12">The sequence shown here is derived from an EMBL/GenBank/DDBJ whole genome shotgun (WGS) entry which is preliminary data.</text>
</comment>
<evidence type="ECO:0000313" key="12">
    <source>
        <dbReference type="EMBL" id="MCX2980705.1"/>
    </source>
</evidence>
<keyword evidence="6" id="KW-0119">Carbohydrate metabolism</keyword>
<keyword evidence="13" id="KW-1185">Reference proteome</keyword>
<keyword evidence="3" id="KW-0378">Hydrolase</keyword>
<comment type="subcellular location">
    <subcellularLocation>
        <location evidence="1">Cell membrane</location>
    </subcellularLocation>
</comment>
<dbReference type="InterPro" id="IPR050732">
    <property type="entry name" value="Beta-glucan_modifiers"/>
</dbReference>
<dbReference type="Gene3D" id="3.20.20.80">
    <property type="entry name" value="Glycosidases"/>
    <property type="match status" value="1"/>
</dbReference>
<reference evidence="12" key="1">
    <citation type="submission" date="2019-02" db="EMBL/GenBank/DDBJ databases">
        <authorList>
            <person name="Li S.-H."/>
        </authorList>
    </citation>
    <scope>NUCLEOTIDE SEQUENCE</scope>
    <source>
        <strain evidence="12">IMCC14734</strain>
    </source>
</reference>
<dbReference type="SUPFAM" id="SSF49785">
    <property type="entry name" value="Galactose-binding domain-like"/>
    <property type="match status" value="1"/>
</dbReference>
<keyword evidence="2" id="KW-1003">Cell membrane</keyword>
<evidence type="ECO:0000256" key="9">
    <source>
        <dbReference type="ARBA" id="ARBA00037649"/>
    </source>
</evidence>
<keyword evidence="8" id="KW-0624">Polysaccharide degradation</keyword>
<organism evidence="12 13">
    <name type="scientific">Candidatus Litorirhabdus singularis</name>
    <dbReference type="NCBI Taxonomy" id="2518993"/>
    <lineage>
        <taxon>Bacteria</taxon>
        <taxon>Pseudomonadati</taxon>
        <taxon>Pseudomonadota</taxon>
        <taxon>Gammaproteobacteria</taxon>
        <taxon>Cellvibrionales</taxon>
        <taxon>Halieaceae</taxon>
        <taxon>Candidatus Litorirhabdus</taxon>
    </lineage>
</organism>
<keyword evidence="7" id="KW-0961">Cell wall biogenesis/degradation</keyword>
<evidence type="ECO:0000256" key="3">
    <source>
        <dbReference type="ARBA" id="ARBA00022801"/>
    </source>
</evidence>
<gene>
    <name evidence="12" type="ORF">EYC98_07415</name>
</gene>
<dbReference type="SUPFAM" id="SSF51445">
    <property type="entry name" value="(Trans)glycosidases"/>
    <property type="match status" value="1"/>
</dbReference>
<evidence type="ECO:0000256" key="4">
    <source>
        <dbReference type="ARBA" id="ARBA00023136"/>
    </source>
</evidence>
<evidence type="ECO:0000256" key="6">
    <source>
        <dbReference type="ARBA" id="ARBA00023277"/>
    </source>
</evidence>
<evidence type="ECO:0000256" key="7">
    <source>
        <dbReference type="ARBA" id="ARBA00023316"/>
    </source>
</evidence>
<evidence type="ECO:0000256" key="8">
    <source>
        <dbReference type="ARBA" id="ARBA00023326"/>
    </source>
</evidence>
<keyword evidence="5" id="KW-0325">Glycoprotein</keyword>
<evidence type="ECO:0000256" key="5">
    <source>
        <dbReference type="ARBA" id="ARBA00023180"/>
    </source>
</evidence>
<evidence type="ECO:0000313" key="13">
    <source>
        <dbReference type="Proteomes" id="UP001143362"/>
    </source>
</evidence>
<dbReference type="InterPro" id="IPR017853">
    <property type="entry name" value="GH"/>
</dbReference>
<protein>
    <recommendedName>
        <fullName evidence="11">Endo-1,3-beta-glucanase btgC</fullName>
    </recommendedName>
    <alternativeName>
        <fullName evidence="10">Laminarinase btgC</fullName>
    </alternativeName>
</protein>
<dbReference type="Gene3D" id="2.60.120.430">
    <property type="entry name" value="Galactose-binding lectin"/>
    <property type="match status" value="1"/>
</dbReference>
<evidence type="ECO:0000256" key="11">
    <source>
        <dbReference type="ARBA" id="ARBA00043078"/>
    </source>
</evidence>
<dbReference type="EMBL" id="SHNN01000001">
    <property type="protein sequence ID" value="MCX2980705.1"/>
    <property type="molecule type" value="Genomic_DNA"/>
</dbReference>
<comment type="function">
    <text evidence="9">Glucanases play a role in cell expansion during growth, in cell-cell fusion during mating, and in spore release during sporulation. This enzyme may be involved in beta-glucan degradation. Active on laminarin and lichenan.</text>
</comment>
<evidence type="ECO:0000256" key="2">
    <source>
        <dbReference type="ARBA" id="ARBA00022475"/>
    </source>
</evidence>
<dbReference type="Proteomes" id="UP001143362">
    <property type="component" value="Unassembled WGS sequence"/>
</dbReference>
<dbReference type="PANTHER" id="PTHR16631">
    <property type="entry name" value="GLUCAN 1,3-BETA-GLUCOSIDASE"/>
    <property type="match status" value="1"/>
</dbReference>
<name>A0ABT3TFV3_9GAMM</name>